<proteinExistence type="inferred from homology"/>
<feature type="domain" description="OAR" evidence="18">
    <location>
        <begin position="334"/>
        <end position="347"/>
    </location>
</feature>
<dbReference type="GO" id="GO:0005634">
    <property type="term" value="C:nucleus"/>
    <property type="evidence" value="ECO:0007669"/>
    <property type="project" value="UniProtKB-SubCell"/>
</dbReference>
<keyword evidence="4" id="KW-0217">Developmental protein</keyword>
<dbReference type="InterPro" id="IPR023339">
    <property type="entry name" value="CVC"/>
</dbReference>
<dbReference type="OrthoDB" id="6159439at2759"/>
<feature type="domain" description="CVC" evidence="19">
    <location>
        <begin position="242"/>
        <end position="295"/>
    </location>
</feature>
<evidence type="ECO:0000256" key="2">
    <source>
        <dbReference type="ARBA" id="ARBA00005733"/>
    </source>
</evidence>
<dbReference type="InterPro" id="IPR003654">
    <property type="entry name" value="OAR_dom"/>
</dbReference>
<keyword evidence="7 14" id="KW-0238">DNA-binding</keyword>
<feature type="region of interest" description="Disordered" evidence="16">
    <location>
        <begin position="308"/>
        <end position="327"/>
    </location>
</feature>
<keyword evidence="10 14" id="KW-0539">Nucleus</keyword>
<keyword evidence="9" id="KW-0804">Transcription</keyword>
<dbReference type="PROSITE" id="PS50071">
    <property type="entry name" value="HOMEOBOX_2"/>
    <property type="match status" value="1"/>
</dbReference>
<reference evidence="20" key="1">
    <citation type="submission" date="2021-02" db="EMBL/GenBank/DDBJ databases">
        <authorList>
            <person name="Nowell W R."/>
        </authorList>
    </citation>
    <scope>NUCLEOTIDE SEQUENCE</scope>
</reference>
<evidence type="ECO:0000256" key="16">
    <source>
        <dbReference type="SAM" id="MobiDB-lite"/>
    </source>
</evidence>
<protein>
    <recommendedName>
        <fullName evidence="3">Visual system homeobox 2</fullName>
    </recommendedName>
    <alternativeName>
        <fullName evidence="12">Ceh-10 homeodomain-containing homolog</fullName>
    </alternativeName>
    <alternativeName>
        <fullName evidence="13">Homeobox protein CHX10</fullName>
    </alternativeName>
</protein>
<evidence type="ECO:0000259" key="19">
    <source>
        <dbReference type="PROSITE" id="PS51496"/>
    </source>
</evidence>
<dbReference type="InterPro" id="IPR001356">
    <property type="entry name" value="HD"/>
</dbReference>
<evidence type="ECO:0000256" key="11">
    <source>
        <dbReference type="ARBA" id="ARBA00023305"/>
    </source>
</evidence>
<evidence type="ECO:0000256" key="4">
    <source>
        <dbReference type="ARBA" id="ARBA00022473"/>
    </source>
</evidence>
<name>A0A813XCT6_9BILA</name>
<dbReference type="PROSITE" id="PS00027">
    <property type="entry name" value="HOMEOBOX_1"/>
    <property type="match status" value="1"/>
</dbReference>
<gene>
    <name evidence="20" type="ORF">GPM918_LOCUS7034</name>
    <name evidence="21" type="ORF">SRO942_LOCUS7034</name>
</gene>
<evidence type="ECO:0000259" key="17">
    <source>
        <dbReference type="PROSITE" id="PS50071"/>
    </source>
</evidence>
<dbReference type="CDD" id="cd00086">
    <property type="entry name" value="homeodomain"/>
    <property type="match status" value="1"/>
</dbReference>
<dbReference type="InterPro" id="IPR017970">
    <property type="entry name" value="Homeobox_CS"/>
</dbReference>
<dbReference type="FunFam" id="1.10.10.60:FF:000383">
    <property type="entry name" value="box A-binding factor"/>
    <property type="match status" value="1"/>
</dbReference>
<dbReference type="EMBL" id="CAJOBC010001121">
    <property type="protein sequence ID" value="CAF3657115.1"/>
    <property type="molecule type" value="Genomic_DNA"/>
</dbReference>
<feature type="compositionally biased region" description="Polar residues" evidence="16">
    <location>
        <begin position="312"/>
        <end position="327"/>
    </location>
</feature>
<comment type="subcellular location">
    <subcellularLocation>
        <location evidence="1 14 15">Nucleus</location>
    </subcellularLocation>
</comment>
<evidence type="ECO:0000256" key="9">
    <source>
        <dbReference type="ARBA" id="ARBA00023163"/>
    </source>
</evidence>
<dbReference type="Proteomes" id="UP000681722">
    <property type="component" value="Unassembled WGS sequence"/>
</dbReference>
<sequence length="402" mass="44792">MSLAHLSYPSTTSARMNFSNANLFQTAAQAAANSSFNPQRTTFAIQEILGLSDPFGGGRYDPISSYHPRSYLDTVPSYSQTNFSSSSTSAAQAAAAYSAYLSRSSFLPHPFVTAAANHNAGANHNENSPATNGTNFFNFSPSSMTTNSQTTLDSSQENLDRDIVSGCIDDSYIKSCKKKKCKRRHRTIFTSHQVEELEKAFKDAHYPDVFAREVLALKTDLAEDRIQVWFQNRRAKWRKTEKTWGKATVMAEYGLYGAMVRHSLPLPDTIVKSAKDGIDSSCAPWLLGMHRKSLEAAEQLRNMKHEVDKDCTNSNSTSKDGDYCTTNPETFRSESIAVLRAKAQEHTARTVIHPSYNGEDHNGRVTPSSNEYHSDDNSTTSINEHSQDNNKHSTRKRSNNYH</sequence>
<dbReference type="PROSITE" id="PS51496">
    <property type="entry name" value="CVC"/>
    <property type="match status" value="1"/>
</dbReference>
<dbReference type="GO" id="GO:0000981">
    <property type="term" value="F:DNA-binding transcription factor activity, RNA polymerase II-specific"/>
    <property type="evidence" value="ECO:0007669"/>
    <property type="project" value="InterPro"/>
</dbReference>
<evidence type="ECO:0000256" key="7">
    <source>
        <dbReference type="ARBA" id="ARBA00023125"/>
    </source>
</evidence>
<evidence type="ECO:0000313" key="22">
    <source>
        <dbReference type="Proteomes" id="UP000663829"/>
    </source>
</evidence>
<evidence type="ECO:0000256" key="12">
    <source>
        <dbReference type="ARBA" id="ARBA00030203"/>
    </source>
</evidence>
<dbReference type="InterPro" id="IPR009057">
    <property type="entry name" value="Homeodomain-like_sf"/>
</dbReference>
<evidence type="ECO:0000256" key="13">
    <source>
        <dbReference type="ARBA" id="ARBA00031274"/>
    </source>
</evidence>
<dbReference type="EMBL" id="CAJNOQ010001121">
    <property type="protein sequence ID" value="CAF0869721.1"/>
    <property type="molecule type" value="Genomic_DNA"/>
</dbReference>
<dbReference type="Pfam" id="PF00046">
    <property type="entry name" value="Homeodomain"/>
    <property type="match status" value="1"/>
</dbReference>
<feature type="compositionally biased region" description="Basic residues" evidence="16">
    <location>
        <begin position="392"/>
        <end position="402"/>
    </location>
</feature>
<comment type="caution">
    <text evidence="20">The sequence shown here is derived from an EMBL/GenBank/DDBJ whole genome shotgun (WGS) entry which is preliminary data.</text>
</comment>
<evidence type="ECO:0000256" key="3">
    <source>
        <dbReference type="ARBA" id="ARBA00014891"/>
    </source>
</evidence>
<keyword evidence="22" id="KW-1185">Reference proteome</keyword>
<evidence type="ECO:0000256" key="10">
    <source>
        <dbReference type="ARBA" id="ARBA00023242"/>
    </source>
</evidence>
<evidence type="ECO:0000256" key="14">
    <source>
        <dbReference type="PROSITE-ProRule" id="PRU00108"/>
    </source>
</evidence>
<evidence type="ECO:0000256" key="1">
    <source>
        <dbReference type="ARBA" id="ARBA00004123"/>
    </source>
</evidence>
<dbReference type="SUPFAM" id="SSF46689">
    <property type="entry name" value="Homeodomain-like"/>
    <property type="match status" value="1"/>
</dbReference>
<dbReference type="Pfam" id="PF03826">
    <property type="entry name" value="OAR"/>
    <property type="match status" value="1"/>
</dbReference>
<dbReference type="PANTHER" id="PTHR46892:SF3">
    <property type="entry name" value="VISUAL SYSTEM HOMEOBOX 2"/>
    <property type="match status" value="1"/>
</dbReference>
<evidence type="ECO:0000259" key="18">
    <source>
        <dbReference type="PROSITE" id="PS50803"/>
    </source>
</evidence>
<keyword evidence="6" id="KW-0805">Transcription regulation</keyword>
<evidence type="ECO:0000256" key="15">
    <source>
        <dbReference type="RuleBase" id="RU000682"/>
    </source>
</evidence>
<dbReference type="Gene3D" id="1.10.10.60">
    <property type="entry name" value="Homeodomain-like"/>
    <property type="match status" value="1"/>
</dbReference>
<dbReference type="Proteomes" id="UP000663829">
    <property type="component" value="Unassembled WGS sequence"/>
</dbReference>
<dbReference type="PANTHER" id="PTHR46892">
    <property type="entry name" value="VISUAL SYSTEM HOMEOBOX 2"/>
    <property type="match status" value="1"/>
</dbReference>
<dbReference type="InterPro" id="IPR052294">
    <property type="entry name" value="VSX_homeobox_regulators"/>
</dbReference>
<organism evidence="20 22">
    <name type="scientific">Didymodactylos carnosus</name>
    <dbReference type="NCBI Taxonomy" id="1234261"/>
    <lineage>
        <taxon>Eukaryota</taxon>
        <taxon>Metazoa</taxon>
        <taxon>Spiralia</taxon>
        <taxon>Gnathifera</taxon>
        <taxon>Rotifera</taxon>
        <taxon>Eurotatoria</taxon>
        <taxon>Bdelloidea</taxon>
        <taxon>Philodinida</taxon>
        <taxon>Philodinidae</taxon>
        <taxon>Didymodactylos</taxon>
    </lineage>
</organism>
<dbReference type="GO" id="GO:1990837">
    <property type="term" value="F:sequence-specific double-stranded DNA binding"/>
    <property type="evidence" value="ECO:0007669"/>
    <property type="project" value="TreeGrafter"/>
</dbReference>
<evidence type="ECO:0000256" key="8">
    <source>
        <dbReference type="ARBA" id="ARBA00023155"/>
    </source>
</evidence>
<keyword evidence="8 14" id="KW-0371">Homeobox</keyword>
<dbReference type="AlphaFoldDB" id="A0A813XCT6"/>
<evidence type="ECO:0000313" key="20">
    <source>
        <dbReference type="EMBL" id="CAF0869721.1"/>
    </source>
</evidence>
<feature type="region of interest" description="Disordered" evidence="16">
    <location>
        <begin position="345"/>
        <end position="402"/>
    </location>
</feature>
<dbReference type="PROSITE" id="PS50803">
    <property type="entry name" value="OAR"/>
    <property type="match status" value="1"/>
</dbReference>
<comment type="similarity">
    <text evidence="2">Belongs to the paired homeobox family.</text>
</comment>
<dbReference type="GO" id="GO:0007601">
    <property type="term" value="P:visual perception"/>
    <property type="evidence" value="ECO:0007669"/>
    <property type="project" value="UniProtKB-KW"/>
</dbReference>
<keyword evidence="11" id="KW-0844">Vision</keyword>
<feature type="domain" description="Homeobox" evidence="17">
    <location>
        <begin position="180"/>
        <end position="240"/>
    </location>
</feature>
<evidence type="ECO:0000313" key="21">
    <source>
        <dbReference type="EMBL" id="CAF3657115.1"/>
    </source>
</evidence>
<accession>A0A813XCT6</accession>
<evidence type="ECO:0000256" key="5">
    <source>
        <dbReference type="ARBA" id="ARBA00022606"/>
    </source>
</evidence>
<feature type="compositionally biased region" description="Polar residues" evidence="16">
    <location>
        <begin position="365"/>
        <end position="384"/>
    </location>
</feature>
<dbReference type="SMART" id="SM00389">
    <property type="entry name" value="HOX"/>
    <property type="match status" value="1"/>
</dbReference>
<feature type="DNA-binding region" description="Homeobox" evidence="14">
    <location>
        <begin position="182"/>
        <end position="241"/>
    </location>
</feature>
<evidence type="ECO:0000256" key="6">
    <source>
        <dbReference type="ARBA" id="ARBA00023015"/>
    </source>
</evidence>
<keyword evidence="5" id="KW-0716">Sensory transduction</keyword>